<keyword evidence="2" id="KW-0238">DNA-binding</keyword>
<evidence type="ECO:0000256" key="3">
    <source>
        <dbReference type="ARBA" id="ARBA00023163"/>
    </source>
</evidence>
<feature type="domain" description="HTH araC/xylS-type" evidence="4">
    <location>
        <begin position="218"/>
        <end position="316"/>
    </location>
</feature>
<organism evidence="5 6">
    <name type="scientific">Saccharospirillum salsuginis</name>
    <dbReference type="NCBI Taxonomy" id="418750"/>
    <lineage>
        <taxon>Bacteria</taxon>
        <taxon>Pseudomonadati</taxon>
        <taxon>Pseudomonadota</taxon>
        <taxon>Gammaproteobacteria</taxon>
        <taxon>Oceanospirillales</taxon>
        <taxon>Saccharospirillaceae</taxon>
        <taxon>Saccharospirillum</taxon>
    </lineage>
</organism>
<dbReference type="InterPro" id="IPR018062">
    <property type="entry name" value="HTH_AraC-typ_CS"/>
</dbReference>
<reference evidence="5" key="1">
    <citation type="journal article" date="2014" name="Int. J. Syst. Evol. Microbiol.">
        <title>Complete genome sequence of Corynebacterium casei LMG S-19264T (=DSM 44701T), isolated from a smear-ripened cheese.</title>
        <authorList>
            <consortium name="US DOE Joint Genome Institute (JGI-PGF)"/>
            <person name="Walter F."/>
            <person name="Albersmeier A."/>
            <person name="Kalinowski J."/>
            <person name="Ruckert C."/>
        </authorList>
    </citation>
    <scope>NUCLEOTIDE SEQUENCE</scope>
    <source>
        <strain evidence="5">KCTC 22169</strain>
    </source>
</reference>
<dbReference type="Pfam" id="PF01965">
    <property type="entry name" value="DJ-1_PfpI"/>
    <property type="match status" value="1"/>
</dbReference>
<keyword evidence="3" id="KW-0804">Transcription</keyword>
<dbReference type="InterPro" id="IPR018060">
    <property type="entry name" value="HTH_AraC"/>
</dbReference>
<evidence type="ECO:0000256" key="1">
    <source>
        <dbReference type="ARBA" id="ARBA00023015"/>
    </source>
</evidence>
<dbReference type="InterPro" id="IPR009057">
    <property type="entry name" value="Homeodomain-like_sf"/>
</dbReference>
<dbReference type="InterPro" id="IPR002818">
    <property type="entry name" value="DJ-1/PfpI"/>
</dbReference>
<dbReference type="Proteomes" id="UP000626148">
    <property type="component" value="Unassembled WGS sequence"/>
</dbReference>
<dbReference type="SUPFAM" id="SSF52317">
    <property type="entry name" value="Class I glutamine amidotransferase-like"/>
    <property type="match status" value="1"/>
</dbReference>
<evidence type="ECO:0000256" key="2">
    <source>
        <dbReference type="ARBA" id="ARBA00023125"/>
    </source>
</evidence>
<dbReference type="EMBL" id="BMXR01000004">
    <property type="protein sequence ID" value="GGX51011.1"/>
    <property type="molecule type" value="Genomic_DNA"/>
</dbReference>
<reference evidence="5" key="2">
    <citation type="submission" date="2020-09" db="EMBL/GenBank/DDBJ databases">
        <authorList>
            <person name="Sun Q."/>
            <person name="Kim S."/>
        </authorList>
    </citation>
    <scope>NUCLEOTIDE SEQUENCE</scope>
    <source>
        <strain evidence="5">KCTC 22169</strain>
    </source>
</reference>
<dbReference type="GO" id="GO:0003700">
    <property type="term" value="F:DNA-binding transcription factor activity"/>
    <property type="evidence" value="ECO:0007669"/>
    <property type="project" value="InterPro"/>
</dbReference>
<dbReference type="PANTHER" id="PTHR43130">
    <property type="entry name" value="ARAC-FAMILY TRANSCRIPTIONAL REGULATOR"/>
    <property type="match status" value="1"/>
</dbReference>
<dbReference type="SMART" id="SM00342">
    <property type="entry name" value="HTH_ARAC"/>
    <property type="match status" value="1"/>
</dbReference>
<dbReference type="AlphaFoldDB" id="A0A918K6H5"/>
<evidence type="ECO:0000259" key="4">
    <source>
        <dbReference type="PROSITE" id="PS01124"/>
    </source>
</evidence>
<evidence type="ECO:0000313" key="6">
    <source>
        <dbReference type="Proteomes" id="UP000626148"/>
    </source>
</evidence>
<dbReference type="GO" id="GO:0043565">
    <property type="term" value="F:sequence-specific DNA binding"/>
    <property type="evidence" value="ECO:0007669"/>
    <property type="project" value="InterPro"/>
</dbReference>
<comment type="caution">
    <text evidence="5">The sequence shown here is derived from an EMBL/GenBank/DDBJ whole genome shotgun (WGS) entry which is preliminary data.</text>
</comment>
<keyword evidence="6" id="KW-1185">Reference proteome</keyword>
<dbReference type="PROSITE" id="PS00041">
    <property type="entry name" value="HTH_ARAC_FAMILY_1"/>
    <property type="match status" value="1"/>
</dbReference>
<dbReference type="SUPFAM" id="SSF46689">
    <property type="entry name" value="Homeodomain-like"/>
    <property type="match status" value="2"/>
</dbReference>
<dbReference type="Gene3D" id="1.10.10.60">
    <property type="entry name" value="Homeodomain-like"/>
    <property type="match status" value="2"/>
</dbReference>
<evidence type="ECO:0000313" key="5">
    <source>
        <dbReference type="EMBL" id="GGX51011.1"/>
    </source>
</evidence>
<dbReference type="InterPro" id="IPR029062">
    <property type="entry name" value="Class_I_gatase-like"/>
</dbReference>
<dbReference type="RefSeq" id="WP_189608196.1">
    <property type="nucleotide sequence ID" value="NZ_BMXR01000004.1"/>
</dbReference>
<protein>
    <submittedName>
        <fullName evidence="5">AraC family transcriptional regulator</fullName>
    </submittedName>
</protein>
<keyword evidence="1" id="KW-0805">Transcription regulation</keyword>
<gene>
    <name evidence="5" type="ORF">GCM10007392_17790</name>
</gene>
<proteinExistence type="predicted"/>
<dbReference type="PROSITE" id="PS01124">
    <property type="entry name" value="HTH_ARAC_FAMILY_2"/>
    <property type="match status" value="1"/>
</dbReference>
<name>A0A918K6H5_9GAMM</name>
<dbReference type="PANTHER" id="PTHR43130:SF11">
    <property type="entry name" value="TRANSCRIPTIONAL REGULATORY PROTEIN"/>
    <property type="match status" value="1"/>
</dbReference>
<dbReference type="InterPro" id="IPR052158">
    <property type="entry name" value="INH-QAR"/>
</dbReference>
<sequence>MKLAFVVSPQALLTGIALPVEMFFAASRHRVRRRWTPGLSVQLVGEHTGPTRVTGGLNIQADCRFEDADDADLVFVPPMWGTPWPSISQGRRLQSWLAEQYRRGARLAATGTGVGHLAMAGLLDRKVATTHWYYLDRFRNRFPEVRFEGHHFVTHEDGIYCAGSINSQTDLVLFLIEQTYGEDALAVVERQFMHELKRTFSTPYFEPGGAVHHDEDISLVQSWVRQHLTEDITVALLATLLEQSERNFSRRFREATGESPMAYVLRLRLEHARELLRDTNLTVAEVGEASGFPNNAYFGRVFREKLSLSPGEYRKMVRSKLFTAG</sequence>
<accession>A0A918K6H5</accession>
<dbReference type="Pfam" id="PF12833">
    <property type="entry name" value="HTH_18"/>
    <property type="match status" value="1"/>
</dbReference>
<dbReference type="Gene3D" id="3.40.50.880">
    <property type="match status" value="1"/>
</dbReference>